<dbReference type="PROSITE" id="PS50932">
    <property type="entry name" value="HTH_LACI_2"/>
    <property type="match status" value="1"/>
</dbReference>
<feature type="domain" description="HTH lacI-type" evidence="5">
    <location>
        <begin position="4"/>
        <end position="47"/>
    </location>
</feature>
<dbReference type="Gene3D" id="1.10.260.40">
    <property type="entry name" value="lambda repressor-like DNA-binding domains"/>
    <property type="match status" value="1"/>
</dbReference>
<dbReference type="Proteomes" id="UP000548423">
    <property type="component" value="Unassembled WGS sequence"/>
</dbReference>
<dbReference type="InterPro" id="IPR046335">
    <property type="entry name" value="LacI/GalR-like_sensor"/>
</dbReference>
<dbReference type="EMBL" id="JACCBX010000002">
    <property type="protein sequence ID" value="NYE04414.1"/>
    <property type="molecule type" value="Genomic_DNA"/>
</dbReference>
<gene>
    <name evidence="6" type="ORF">F4694_001158</name>
</gene>
<dbReference type="GO" id="GO:0003700">
    <property type="term" value="F:DNA-binding transcription factor activity"/>
    <property type="evidence" value="ECO:0007669"/>
    <property type="project" value="TreeGrafter"/>
</dbReference>
<organism evidence="6 7">
    <name type="scientific">Neobacillus niacini</name>
    <dbReference type="NCBI Taxonomy" id="86668"/>
    <lineage>
        <taxon>Bacteria</taxon>
        <taxon>Bacillati</taxon>
        <taxon>Bacillota</taxon>
        <taxon>Bacilli</taxon>
        <taxon>Bacillales</taxon>
        <taxon>Bacillaceae</taxon>
        <taxon>Neobacillus</taxon>
    </lineage>
</organism>
<evidence type="ECO:0000256" key="2">
    <source>
        <dbReference type="ARBA" id="ARBA00023015"/>
    </source>
</evidence>
<sequence length="337" mass="37174">MAGISMRELAEALGVSVASVSVALRGKSGISDETRVRILEEAKKRGYDMTKLSISESKGIIEIIDYTYYNLKAGATKEMFTYYTQFIDAATAAIEDYGYQMAGPYNPKEPGFASRPSASGAILLAAAITPEELELYQKGKKSFVVSGNSMNRMAVNTVSHDNYYGIAMALDHLITLGHDKVGYICSIHGNIGTERYHAFLSEMAIKQMAPANYLDLRGEEADSMLNAINDWLDHNKLEATAIICDNDFVAASMMRALREHRMIPGKDVSVIGFDDQPFSVLLEPPLTTVRTFEAELGAASVEQLVYCLEHPEYKFRHLYIGTELVIRSSTCSVSNNN</sequence>
<dbReference type="SUPFAM" id="SSF53822">
    <property type="entry name" value="Periplasmic binding protein-like I"/>
    <property type="match status" value="1"/>
</dbReference>
<dbReference type="SUPFAM" id="SSF47413">
    <property type="entry name" value="lambda repressor-like DNA-binding domains"/>
    <property type="match status" value="1"/>
</dbReference>
<evidence type="ECO:0000259" key="5">
    <source>
        <dbReference type="PROSITE" id="PS50932"/>
    </source>
</evidence>
<keyword evidence="1" id="KW-0678">Repressor</keyword>
<keyword evidence="2" id="KW-0805">Transcription regulation</keyword>
<dbReference type="Gene3D" id="3.40.50.2300">
    <property type="match status" value="2"/>
</dbReference>
<evidence type="ECO:0000256" key="3">
    <source>
        <dbReference type="ARBA" id="ARBA00023125"/>
    </source>
</evidence>
<proteinExistence type="predicted"/>
<reference evidence="7" key="2">
    <citation type="submission" date="2020-08" db="EMBL/GenBank/DDBJ databases">
        <title>The Agave Microbiome: Exploring the role of microbial communities in plant adaptations to desert environments.</title>
        <authorList>
            <person name="Partida-Martinez L.P."/>
        </authorList>
    </citation>
    <scope>NUCLEOTIDE SEQUENCE [LARGE SCALE GENOMIC DNA]</scope>
    <source>
        <strain evidence="7">AT2.8</strain>
    </source>
</reference>
<evidence type="ECO:0000256" key="1">
    <source>
        <dbReference type="ARBA" id="ARBA00022491"/>
    </source>
</evidence>
<dbReference type="CDD" id="cd06267">
    <property type="entry name" value="PBP1_LacI_sugar_binding-like"/>
    <property type="match status" value="1"/>
</dbReference>
<dbReference type="PANTHER" id="PTHR30146:SF148">
    <property type="entry name" value="HTH-TYPE TRANSCRIPTIONAL REPRESSOR PURR-RELATED"/>
    <property type="match status" value="1"/>
</dbReference>
<protein>
    <submittedName>
        <fullName evidence="6">LacI family transcriptional regulator</fullName>
    </submittedName>
</protein>
<dbReference type="InterPro" id="IPR000843">
    <property type="entry name" value="HTH_LacI"/>
</dbReference>
<keyword evidence="4" id="KW-0804">Transcription</keyword>
<dbReference type="Pfam" id="PF00356">
    <property type="entry name" value="LacI"/>
    <property type="match status" value="1"/>
</dbReference>
<evidence type="ECO:0000313" key="6">
    <source>
        <dbReference type="EMBL" id="NYE04414.1"/>
    </source>
</evidence>
<dbReference type="CDD" id="cd01392">
    <property type="entry name" value="HTH_LacI"/>
    <property type="match status" value="1"/>
</dbReference>
<accession>A0A852TAL7</accession>
<comment type="caution">
    <text evidence="6">The sequence shown here is derived from an EMBL/GenBank/DDBJ whole genome shotgun (WGS) entry which is preliminary data.</text>
</comment>
<dbReference type="GO" id="GO:0000976">
    <property type="term" value="F:transcription cis-regulatory region binding"/>
    <property type="evidence" value="ECO:0007669"/>
    <property type="project" value="TreeGrafter"/>
</dbReference>
<evidence type="ECO:0000256" key="4">
    <source>
        <dbReference type="ARBA" id="ARBA00023163"/>
    </source>
</evidence>
<dbReference type="Pfam" id="PF13377">
    <property type="entry name" value="Peripla_BP_3"/>
    <property type="match status" value="1"/>
</dbReference>
<dbReference type="InterPro" id="IPR028082">
    <property type="entry name" value="Peripla_BP_I"/>
</dbReference>
<dbReference type="PANTHER" id="PTHR30146">
    <property type="entry name" value="LACI-RELATED TRANSCRIPTIONAL REPRESSOR"/>
    <property type="match status" value="1"/>
</dbReference>
<dbReference type="SMART" id="SM00354">
    <property type="entry name" value="HTH_LACI"/>
    <property type="match status" value="1"/>
</dbReference>
<reference evidence="7" key="1">
    <citation type="submission" date="2020-07" db="EMBL/GenBank/DDBJ databases">
        <authorList>
            <person name="Partida-Martinez L."/>
            <person name="Huntemann M."/>
            <person name="Clum A."/>
            <person name="Wang J."/>
            <person name="Palaniappan K."/>
            <person name="Ritter S."/>
            <person name="Chen I.-M."/>
            <person name="Stamatis D."/>
            <person name="Reddy T."/>
            <person name="O'Malley R."/>
            <person name="Daum C."/>
            <person name="Shapiro N."/>
            <person name="Ivanova N."/>
            <person name="Kyrpides N."/>
            <person name="Woyke T."/>
        </authorList>
    </citation>
    <scope>NUCLEOTIDE SEQUENCE [LARGE SCALE GENOMIC DNA]</scope>
    <source>
        <strain evidence="7">AT2.8</strain>
    </source>
</reference>
<dbReference type="InterPro" id="IPR010982">
    <property type="entry name" value="Lambda_DNA-bd_dom_sf"/>
</dbReference>
<keyword evidence="3" id="KW-0238">DNA-binding</keyword>
<name>A0A852TAL7_9BACI</name>
<dbReference type="AlphaFoldDB" id="A0A852TAL7"/>
<evidence type="ECO:0000313" key="7">
    <source>
        <dbReference type="Proteomes" id="UP000548423"/>
    </source>
</evidence>